<evidence type="ECO:0000256" key="1">
    <source>
        <dbReference type="SAM" id="MobiDB-lite"/>
    </source>
</evidence>
<proteinExistence type="predicted"/>
<feature type="compositionally biased region" description="Basic and acidic residues" evidence="1">
    <location>
        <begin position="1"/>
        <end position="10"/>
    </location>
</feature>
<dbReference type="Proteomes" id="UP000642107">
    <property type="component" value="Unassembled WGS sequence"/>
</dbReference>
<feature type="region of interest" description="Disordered" evidence="1">
    <location>
        <begin position="1"/>
        <end position="23"/>
    </location>
</feature>
<evidence type="ECO:0000313" key="2">
    <source>
        <dbReference type="EMBL" id="MBD9698420.1"/>
    </source>
</evidence>
<organism evidence="2 3">
    <name type="scientific">Flavimobilis rhizosphaerae</name>
    <dbReference type="NCBI Taxonomy" id="2775421"/>
    <lineage>
        <taxon>Bacteria</taxon>
        <taxon>Bacillati</taxon>
        <taxon>Actinomycetota</taxon>
        <taxon>Actinomycetes</taxon>
        <taxon>Micrococcales</taxon>
        <taxon>Jonesiaceae</taxon>
        <taxon>Flavimobilis</taxon>
    </lineage>
</organism>
<protein>
    <submittedName>
        <fullName evidence="2">Uncharacterized protein</fullName>
    </submittedName>
</protein>
<keyword evidence="3" id="KW-1185">Reference proteome</keyword>
<reference evidence="2 3" key="1">
    <citation type="submission" date="2020-09" db="EMBL/GenBank/DDBJ databases">
        <title>Flavimobilis rhizosphaerae sp. nov., isolated from rhizosphere soil of Spartina alterniflora.</title>
        <authorList>
            <person name="Hanqin C."/>
        </authorList>
    </citation>
    <scope>NUCLEOTIDE SEQUENCE [LARGE SCALE GENOMIC DNA]</scope>
    <source>
        <strain evidence="2 3">GY 10621</strain>
    </source>
</reference>
<accession>A0ABR9DMQ9</accession>
<feature type="compositionally biased region" description="Low complexity" evidence="1">
    <location>
        <begin position="11"/>
        <end position="21"/>
    </location>
</feature>
<name>A0ABR9DMQ9_9MICO</name>
<dbReference type="Gene3D" id="3.30.70.260">
    <property type="match status" value="1"/>
</dbReference>
<comment type="caution">
    <text evidence="2">The sequence shown here is derived from an EMBL/GenBank/DDBJ whole genome shotgun (WGS) entry which is preliminary data.</text>
</comment>
<sequence length="289" mass="30729">MLGRSERESGAHALAAARQGAWDTHENLDEPSDLLDLGAMTAALATVSRIEGLRGVMHVGHPAAPDHDLERALLASSASLRVTAVEAVASRWVWVARGTELDGHVVVDEAGMRDCRHQLRTLGASPHLVPARTPLAERVALAGEHGSLVVERDHVPDGFTEVAGSSALSERAPLWYGLVEPVPEPADFDAPAQVWLAFGPRDDHKGSLKLTLSLVSEAGIDLQHLRSQPSADGPHVFFASFSVPTSAPLRALKADLSERGVAHRVLGVMAGEVFEPGPAAVEPVWTSRD</sequence>
<gene>
    <name evidence="2" type="ORF">IGS67_02780</name>
</gene>
<dbReference type="RefSeq" id="WP_192277576.1">
    <property type="nucleotide sequence ID" value="NZ_JACZDF010000001.1"/>
</dbReference>
<dbReference type="EMBL" id="JACZDF010000001">
    <property type="protein sequence ID" value="MBD9698420.1"/>
    <property type="molecule type" value="Genomic_DNA"/>
</dbReference>
<evidence type="ECO:0000313" key="3">
    <source>
        <dbReference type="Proteomes" id="UP000642107"/>
    </source>
</evidence>